<evidence type="ECO:0000313" key="2">
    <source>
        <dbReference type="EMBL" id="ESZ98515.1"/>
    </source>
</evidence>
<reference evidence="2 3" key="1">
    <citation type="journal article" date="2014" name="Genome Announc.">
        <title>Draft genome sequence of Sclerotinia borealis, a psychrophilic plant pathogenic fungus.</title>
        <authorList>
            <person name="Mardanov A.V."/>
            <person name="Beletsky A.V."/>
            <person name="Kadnikov V.V."/>
            <person name="Ignatov A.N."/>
            <person name="Ravin N.V."/>
        </authorList>
    </citation>
    <scope>NUCLEOTIDE SEQUENCE [LARGE SCALE GENOMIC DNA]</scope>
    <source>
        <strain evidence="3">F-4157</strain>
    </source>
</reference>
<protein>
    <submittedName>
        <fullName evidence="2">Uncharacterized protein</fullName>
    </submittedName>
</protein>
<feature type="transmembrane region" description="Helical" evidence="1">
    <location>
        <begin position="42"/>
        <end position="66"/>
    </location>
</feature>
<dbReference type="Proteomes" id="UP000019487">
    <property type="component" value="Unassembled WGS sequence"/>
</dbReference>
<proteinExistence type="predicted"/>
<keyword evidence="1" id="KW-1133">Transmembrane helix</keyword>
<name>W9CVF1_SCLBF</name>
<comment type="caution">
    <text evidence="2">The sequence shown here is derived from an EMBL/GenBank/DDBJ whole genome shotgun (WGS) entry which is preliminary data.</text>
</comment>
<dbReference type="OrthoDB" id="10021397at2759"/>
<dbReference type="EMBL" id="AYSA01000041">
    <property type="protein sequence ID" value="ESZ98515.1"/>
    <property type="molecule type" value="Genomic_DNA"/>
</dbReference>
<organism evidence="2 3">
    <name type="scientific">Sclerotinia borealis (strain F-4128)</name>
    <dbReference type="NCBI Taxonomy" id="1432307"/>
    <lineage>
        <taxon>Eukaryota</taxon>
        <taxon>Fungi</taxon>
        <taxon>Dikarya</taxon>
        <taxon>Ascomycota</taxon>
        <taxon>Pezizomycotina</taxon>
        <taxon>Leotiomycetes</taxon>
        <taxon>Helotiales</taxon>
        <taxon>Sclerotiniaceae</taxon>
        <taxon>Sclerotinia</taxon>
    </lineage>
</organism>
<keyword evidence="1" id="KW-0812">Transmembrane</keyword>
<evidence type="ECO:0000256" key="1">
    <source>
        <dbReference type="SAM" id="Phobius"/>
    </source>
</evidence>
<dbReference type="HOGENOM" id="CLU_2513934_0_0_1"/>
<keyword evidence="1" id="KW-0472">Membrane</keyword>
<sequence>MKLSIFSPRKNPSLIPSAIFSTYRSAIQTTFSATELPGVKTAYMSGIRMAFALSVAMSGVATLVALSQGWIRMKKGDELATQTRY</sequence>
<dbReference type="AlphaFoldDB" id="W9CVF1"/>
<gene>
    <name evidence="2" type="ORF">SBOR_1177</name>
</gene>
<keyword evidence="3" id="KW-1185">Reference proteome</keyword>
<evidence type="ECO:0000313" key="3">
    <source>
        <dbReference type="Proteomes" id="UP000019487"/>
    </source>
</evidence>
<accession>W9CVF1</accession>